<organism evidence="1 2">
    <name type="scientific">Coemansia asiatica</name>
    <dbReference type="NCBI Taxonomy" id="1052880"/>
    <lineage>
        <taxon>Eukaryota</taxon>
        <taxon>Fungi</taxon>
        <taxon>Fungi incertae sedis</taxon>
        <taxon>Zoopagomycota</taxon>
        <taxon>Kickxellomycotina</taxon>
        <taxon>Kickxellomycetes</taxon>
        <taxon>Kickxellales</taxon>
        <taxon>Kickxellaceae</taxon>
        <taxon>Coemansia</taxon>
    </lineage>
</organism>
<dbReference type="AlphaFoldDB" id="A0A9W7XL04"/>
<comment type="caution">
    <text evidence="1">The sequence shown here is derived from an EMBL/GenBank/DDBJ whole genome shotgun (WGS) entry which is preliminary data.</text>
</comment>
<dbReference type="Gene3D" id="3.10.129.10">
    <property type="entry name" value="Hotdog Thioesterase"/>
    <property type="match status" value="1"/>
</dbReference>
<reference evidence="1" key="1">
    <citation type="submission" date="2022-07" db="EMBL/GenBank/DDBJ databases">
        <title>Phylogenomic reconstructions and comparative analyses of Kickxellomycotina fungi.</title>
        <authorList>
            <person name="Reynolds N.K."/>
            <person name="Stajich J.E."/>
            <person name="Barry K."/>
            <person name="Grigoriev I.V."/>
            <person name="Crous P."/>
            <person name="Smith M.E."/>
        </authorList>
    </citation>
    <scope>NUCLEOTIDE SEQUENCE</scope>
    <source>
        <strain evidence="1">NBRC 105413</strain>
    </source>
</reference>
<name>A0A9W7XL04_9FUNG</name>
<dbReference type="Proteomes" id="UP001145021">
    <property type="component" value="Unassembled WGS sequence"/>
</dbReference>
<dbReference type="EMBL" id="JANBOH010000044">
    <property type="protein sequence ID" value="KAJ1646949.1"/>
    <property type="molecule type" value="Genomic_DNA"/>
</dbReference>
<protein>
    <recommendedName>
        <fullName evidence="3">Thioesterase domain-containing protein</fullName>
    </recommendedName>
</protein>
<evidence type="ECO:0008006" key="3">
    <source>
        <dbReference type="Google" id="ProtNLM"/>
    </source>
</evidence>
<proteinExistence type="predicted"/>
<gene>
    <name evidence="1" type="ORF">LPJ64_001623</name>
</gene>
<accession>A0A9W7XL04</accession>
<keyword evidence="2" id="KW-1185">Reference proteome</keyword>
<dbReference type="SUPFAM" id="SSF54637">
    <property type="entry name" value="Thioesterase/thiol ester dehydrase-isomerase"/>
    <property type="match status" value="1"/>
</dbReference>
<sequence>MSSGAESGDFIEYVSSIASGKKSHYYYSADLSVQVIAGDQAQQTITARLVASDLEINEAGYIDEGVVSTIADYWTSTLISAVHEGRSSVTTSLSVQSIRPVRTAGTVVDVICQASGLCLSGNPHAVARFVDAEDYRVVYSVVTHTKFFKHN</sequence>
<evidence type="ECO:0000313" key="2">
    <source>
        <dbReference type="Proteomes" id="UP001145021"/>
    </source>
</evidence>
<dbReference type="InterPro" id="IPR029069">
    <property type="entry name" value="HotDog_dom_sf"/>
</dbReference>
<evidence type="ECO:0000313" key="1">
    <source>
        <dbReference type="EMBL" id="KAJ1646949.1"/>
    </source>
</evidence>